<organism evidence="1 2">
    <name type="scientific">Belnapia arida</name>
    <dbReference type="NCBI Taxonomy" id="2804533"/>
    <lineage>
        <taxon>Bacteria</taxon>
        <taxon>Pseudomonadati</taxon>
        <taxon>Pseudomonadota</taxon>
        <taxon>Alphaproteobacteria</taxon>
        <taxon>Acetobacterales</taxon>
        <taxon>Roseomonadaceae</taxon>
        <taxon>Belnapia</taxon>
    </lineage>
</organism>
<reference evidence="1 2" key="1">
    <citation type="submission" date="2021-01" db="EMBL/GenBank/DDBJ databases">
        <title>Belnapia mucosa sp. nov. and Belnapia arida sp. nov., isolated from the Tabernas Desert (Almeria, Spain).</title>
        <authorList>
            <person name="Molina-Menor E."/>
            <person name="Vidal-Verdu A."/>
            <person name="Calonge A."/>
            <person name="Satari L."/>
            <person name="Pereto J."/>
            <person name="Porcar M."/>
        </authorList>
    </citation>
    <scope>NUCLEOTIDE SEQUENCE [LARGE SCALE GENOMIC DNA]</scope>
    <source>
        <strain evidence="1 2">T18</strain>
    </source>
</reference>
<keyword evidence="2" id="KW-1185">Reference proteome</keyword>
<comment type="caution">
    <text evidence="1">The sequence shown here is derived from an EMBL/GenBank/DDBJ whole genome shotgun (WGS) entry which is preliminary data.</text>
</comment>
<protein>
    <submittedName>
        <fullName evidence="1">Uncharacterized protein</fullName>
    </submittedName>
</protein>
<dbReference type="Proteomes" id="UP000660885">
    <property type="component" value="Unassembled WGS sequence"/>
</dbReference>
<dbReference type="EMBL" id="JAETWB010000019">
    <property type="protein sequence ID" value="MBL6080913.1"/>
    <property type="molecule type" value="Genomic_DNA"/>
</dbReference>
<gene>
    <name evidence="1" type="ORF">JMJ56_23140</name>
</gene>
<evidence type="ECO:0000313" key="1">
    <source>
        <dbReference type="EMBL" id="MBL6080913.1"/>
    </source>
</evidence>
<name>A0ABS1U8A5_9PROT</name>
<proteinExistence type="predicted"/>
<accession>A0ABS1U8A5</accession>
<sequence length="123" mass="13246">MRQLVPAVNEWAAKIRARGGCAVPRGGTYAPPPVLAGGAANPVRNAVVAAYSNREDRVMPRFKVELLRVVTDREVADVVVEAEDADGARRLALEGCEDGEIDWVGYDREDVTDAETGAVEELP</sequence>
<evidence type="ECO:0000313" key="2">
    <source>
        <dbReference type="Proteomes" id="UP000660885"/>
    </source>
</evidence>
<dbReference type="RefSeq" id="WP_202834142.1">
    <property type="nucleotide sequence ID" value="NZ_JAETWB010000019.1"/>
</dbReference>